<accession>A0A5B7CQ55</accession>
<sequence length="157" mass="16678">MSPQVTSLAPPPPRPLLLGTVQRRPPCRCGGGAAWVVGVTGGGGVALTQPGTPSHHTPSQPPHHLEGLCGVGEGQAHRGARNTHFRTHLQHSEVVEHLPTACLTCATLSTGEHWTRGNTLVKHERRNTPACVLQGIVVLLSRLFSKATHNTTLLTML</sequence>
<dbReference type="EMBL" id="VSRR010000183">
    <property type="protein sequence ID" value="MPC11822.1"/>
    <property type="molecule type" value="Genomic_DNA"/>
</dbReference>
<proteinExistence type="predicted"/>
<reference evidence="1 2" key="1">
    <citation type="submission" date="2019-05" db="EMBL/GenBank/DDBJ databases">
        <title>Another draft genome of Portunus trituberculatus and its Hox gene families provides insights of decapod evolution.</title>
        <authorList>
            <person name="Jeong J.-H."/>
            <person name="Song I."/>
            <person name="Kim S."/>
            <person name="Choi T."/>
            <person name="Kim D."/>
            <person name="Ryu S."/>
            <person name="Kim W."/>
        </authorList>
    </citation>
    <scope>NUCLEOTIDE SEQUENCE [LARGE SCALE GENOMIC DNA]</scope>
    <source>
        <tissue evidence="1">Muscle</tissue>
    </source>
</reference>
<protein>
    <submittedName>
        <fullName evidence="1">Uncharacterized protein</fullName>
    </submittedName>
</protein>
<keyword evidence="2" id="KW-1185">Reference proteome</keyword>
<name>A0A5B7CQ55_PORTR</name>
<gene>
    <name evidence="1" type="ORF">E2C01_004497</name>
</gene>
<evidence type="ECO:0000313" key="2">
    <source>
        <dbReference type="Proteomes" id="UP000324222"/>
    </source>
</evidence>
<dbReference type="Proteomes" id="UP000324222">
    <property type="component" value="Unassembled WGS sequence"/>
</dbReference>
<dbReference type="AlphaFoldDB" id="A0A5B7CQ55"/>
<evidence type="ECO:0000313" key="1">
    <source>
        <dbReference type="EMBL" id="MPC11822.1"/>
    </source>
</evidence>
<organism evidence="1 2">
    <name type="scientific">Portunus trituberculatus</name>
    <name type="common">Swimming crab</name>
    <name type="synonym">Neptunus trituberculatus</name>
    <dbReference type="NCBI Taxonomy" id="210409"/>
    <lineage>
        <taxon>Eukaryota</taxon>
        <taxon>Metazoa</taxon>
        <taxon>Ecdysozoa</taxon>
        <taxon>Arthropoda</taxon>
        <taxon>Crustacea</taxon>
        <taxon>Multicrustacea</taxon>
        <taxon>Malacostraca</taxon>
        <taxon>Eumalacostraca</taxon>
        <taxon>Eucarida</taxon>
        <taxon>Decapoda</taxon>
        <taxon>Pleocyemata</taxon>
        <taxon>Brachyura</taxon>
        <taxon>Eubrachyura</taxon>
        <taxon>Portunoidea</taxon>
        <taxon>Portunidae</taxon>
        <taxon>Portuninae</taxon>
        <taxon>Portunus</taxon>
    </lineage>
</organism>
<comment type="caution">
    <text evidence="1">The sequence shown here is derived from an EMBL/GenBank/DDBJ whole genome shotgun (WGS) entry which is preliminary data.</text>
</comment>